<dbReference type="GO" id="GO:0005739">
    <property type="term" value="C:mitochondrion"/>
    <property type="evidence" value="ECO:0007669"/>
    <property type="project" value="TreeGrafter"/>
</dbReference>
<dbReference type="Proteomes" id="UP000294933">
    <property type="component" value="Unassembled WGS sequence"/>
</dbReference>
<dbReference type="SUPFAM" id="SSF56784">
    <property type="entry name" value="HAD-like"/>
    <property type="match status" value="1"/>
</dbReference>
<dbReference type="STRING" id="50990.A0A4Y7Q6Y9"/>
<dbReference type="InterPro" id="IPR023214">
    <property type="entry name" value="HAD_sf"/>
</dbReference>
<reference evidence="1 2" key="1">
    <citation type="submission" date="2018-06" db="EMBL/GenBank/DDBJ databases">
        <title>A transcriptomic atlas of mushroom development highlights an independent origin of complex multicellularity.</title>
        <authorList>
            <consortium name="DOE Joint Genome Institute"/>
            <person name="Krizsan K."/>
            <person name="Almasi E."/>
            <person name="Merenyi Z."/>
            <person name="Sahu N."/>
            <person name="Viragh M."/>
            <person name="Koszo T."/>
            <person name="Mondo S."/>
            <person name="Kiss B."/>
            <person name="Balint B."/>
            <person name="Kues U."/>
            <person name="Barry K."/>
            <person name="Hegedus J.C."/>
            <person name="Henrissat B."/>
            <person name="Johnson J."/>
            <person name="Lipzen A."/>
            <person name="Ohm R."/>
            <person name="Nagy I."/>
            <person name="Pangilinan J."/>
            <person name="Yan J."/>
            <person name="Xiong Y."/>
            <person name="Grigoriev I.V."/>
            <person name="Hibbett D.S."/>
            <person name="Nagy L.G."/>
        </authorList>
    </citation>
    <scope>NUCLEOTIDE SEQUENCE [LARGE SCALE GENOMIC DNA]</scope>
    <source>
        <strain evidence="1 2">SZMC22713</strain>
    </source>
</reference>
<dbReference type="NCBIfam" id="TIGR01460">
    <property type="entry name" value="HAD-SF-IIA"/>
    <property type="match status" value="1"/>
</dbReference>
<dbReference type="NCBIfam" id="TIGR01456">
    <property type="entry name" value="CECR5"/>
    <property type="match status" value="1"/>
</dbReference>
<dbReference type="InterPro" id="IPR036412">
    <property type="entry name" value="HAD-like_sf"/>
</dbReference>
<keyword evidence="1" id="KW-0378">Hydrolase</keyword>
<dbReference type="EMBL" id="ML170174">
    <property type="protein sequence ID" value="TDL22649.1"/>
    <property type="molecule type" value="Genomic_DNA"/>
</dbReference>
<evidence type="ECO:0000313" key="1">
    <source>
        <dbReference type="EMBL" id="TDL22649.1"/>
    </source>
</evidence>
<dbReference type="Pfam" id="PF13242">
    <property type="entry name" value="Hydrolase_like"/>
    <property type="match status" value="1"/>
</dbReference>
<evidence type="ECO:0000313" key="2">
    <source>
        <dbReference type="Proteomes" id="UP000294933"/>
    </source>
</evidence>
<dbReference type="AlphaFoldDB" id="A0A4Y7Q6Y9"/>
<dbReference type="Gene3D" id="3.40.50.1000">
    <property type="entry name" value="HAD superfamily/HAD-like"/>
    <property type="match status" value="2"/>
</dbReference>
<dbReference type="VEuPathDB" id="FungiDB:BD410DRAFT_788478"/>
<dbReference type="InterPro" id="IPR006357">
    <property type="entry name" value="HAD-SF_hydro_IIA"/>
</dbReference>
<dbReference type="PANTHER" id="PTHR14269:SF4">
    <property type="entry name" value="CAT EYE SYNDROME CRITICAL REGION PROTEIN 5"/>
    <property type="match status" value="1"/>
</dbReference>
<dbReference type="PANTHER" id="PTHR14269">
    <property type="entry name" value="CDP-DIACYLGLYCEROL--GLYCEROL-3-PHOSPHATE 3-PHOSPHATIDYLTRANSFERASE-RELATED"/>
    <property type="match status" value="1"/>
</dbReference>
<keyword evidence="2" id="KW-1185">Reference proteome</keyword>
<dbReference type="OrthoDB" id="10251048at2759"/>
<dbReference type="InterPro" id="IPR050324">
    <property type="entry name" value="CDP-alcohol_PTase-I"/>
</dbReference>
<dbReference type="InterPro" id="IPR006353">
    <property type="entry name" value="HAD-SF_hydro_IIA_CECR5"/>
</dbReference>
<dbReference type="GO" id="GO:0046474">
    <property type="term" value="P:glycerophospholipid biosynthetic process"/>
    <property type="evidence" value="ECO:0007669"/>
    <property type="project" value="TreeGrafter"/>
</dbReference>
<organism evidence="1 2">
    <name type="scientific">Rickenella mellea</name>
    <dbReference type="NCBI Taxonomy" id="50990"/>
    <lineage>
        <taxon>Eukaryota</taxon>
        <taxon>Fungi</taxon>
        <taxon>Dikarya</taxon>
        <taxon>Basidiomycota</taxon>
        <taxon>Agaricomycotina</taxon>
        <taxon>Agaricomycetes</taxon>
        <taxon>Hymenochaetales</taxon>
        <taxon>Rickenellaceae</taxon>
        <taxon>Rickenella</taxon>
    </lineage>
</organism>
<dbReference type="GO" id="GO:0016787">
    <property type="term" value="F:hydrolase activity"/>
    <property type="evidence" value="ECO:0007669"/>
    <property type="project" value="UniProtKB-KW"/>
</dbReference>
<dbReference type="Pfam" id="PF13344">
    <property type="entry name" value="Hydrolase_6"/>
    <property type="match status" value="1"/>
</dbReference>
<gene>
    <name evidence="1" type="ORF">BD410DRAFT_788478</name>
</gene>
<accession>A0A4Y7Q6Y9</accession>
<sequence length="374" mass="41896">MFAVQRTLRSQSFLHCKTCRISDRHIRSCGIQTPERRSPVAFAFDIDGVLLRGKEVLPQARRALRLLDGENKLGMKIPHIFITNGGGVAEDIRCRKLTSQLGVEIKPTQLIQAHTVLKSVASQYADSPVLVLGGKGDDLRLVAEEYGFRRVTTPIDIHAWNPSIWPFYELSPYERERSRPFDPTIPLRAAFVFHDPRNWSLDIQILCDILQSRGYVGNADYHNNTAGREPVELVFCNPDLLWGSDFPVARIGQGGFREAFQGVYKALTGSRYPYVQYGKPSEATFRFAERILLDLFEDQGTSDANRQIGPSIYMIGDNPESDIAGANGANWSSILVKTGVYREGSGPPSHRPTLMAEDVEEAITMALRRESVEL</sequence>
<protein>
    <submittedName>
        <fullName evidence="1">HAD hydrolase</fullName>
    </submittedName>
</protein>
<name>A0A4Y7Q6Y9_9AGAM</name>
<proteinExistence type="predicted"/>